<evidence type="ECO:0000313" key="2">
    <source>
        <dbReference type="EMBL" id="CCG21693.1"/>
    </source>
</evidence>
<dbReference type="Proteomes" id="UP000005018">
    <property type="component" value="Chromosome 1"/>
</dbReference>
<accession>H8WXM0</accession>
<dbReference type="HOGENOM" id="CLU_369188_0_0_1"/>
<dbReference type="InterPro" id="IPR036322">
    <property type="entry name" value="WD40_repeat_dom_sf"/>
</dbReference>
<name>H8WXM0_CANO9</name>
<feature type="domain" description="Transcription factor IIIC 90kDa subunit N-terminal" evidence="1">
    <location>
        <begin position="25"/>
        <end position="162"/>
    </location>
</feature>
<reference evidence="2 3" key="1">
    <citation type="journal article" date="2012" name="PLoS ONE">
        <title>Sequence and analysis of the genome of the pathogenic yeast Candida orthopsilosis.</title>
        <authorList>
            <person name="Riccombeni A."/>
            <person name="Vidanes G."/>
            <person name="Proux-Wera E."/>
            <person name="Wolfe K.H."/>
            <person name="Butler G."/>
        </authorList>
    </citation>
    <scope>NUCLEOTIDE SEQUENCE [LARGE SCALE GENOMIC DNA]</scope>
    <source>
        <strain evidence="2 3">Co 90-125</strain>
    </source>
</reference>
<proteinExistence type="predicted"/>
<dbReference type="EMBL" id="HE681719">
    <property type="protein sequence ID" value="CCG21693.1"/>
    <property type="molecule type" value="Genomic_DNA"/>
</dbReference>
<keyword evidence="3" id="KW-1185">Reference proteome</keyword>
<organism evidence="2 3">
    <name type="scientific">Candida orthopsilosis (strain 90-125)</name>
    <name type="common">Yeast</name>
    <dbReference type="NCBI Taxonomy" id="1136231"/>
    <lineage>
        <taxon>Eukaryota</taxon>
        <taxon>Fungi</taxon>
        <taxon>Dikarya</taxon>
        <taxon>Ascomycota</taxon>
        <taxon>Saccharomycotina</taxon>
        <taxon>Pichiomycetes</taxon>
        <taxon>Debaryomycetaceae</taxon>
        <taxon>Candida/Lodderomyces clade</taxon>
        <taxon>Candida</taxon>
    </lineage>
</organism>
<dbReference type="AlphaFoldDB" id="H8WXM0"/>
<dbReference type="Pfam" id="PF12657">
    <property type="entry name" value="TFIIIC_delta"/>
    <property type="match status" value="1"/>
</dbReference>
<gene>
    <name evidence="2" type="ORF">CORT_0A13100</name>
</gene>
<sequence length="674" mass="76937">MSSIADIKLNRVDLALARHDPIQLSDNLQLTLNSYNELTIVEPRFPSYHNAINKNRHRTVLNTKEIFSTGTILYSEAVSNLPVGRFKDVVFKNADEFYNITAQDPIIVEHRWTSISHRTRDSWLGVLFNTGELLVLGRENHNQSYNYKVKINVFEALVKLYQIPYYEGRWYVSAEEFKRLRLKYFVFHGNELVVVDLSNRITIFDSSMTVVKQIDFAKEIAKLSWENDTLLIIGKDNSLSLVGNDIREIYSPQRGQFQKVKIIQYKDKTLIIAVFMSKVVIFENDNVFEYDTETWYTCTSIVTGKGQSLSIVLAYEDATILTLLFDGNNISKISNDLSWSLLTEKALNQFQISSEDATTEGSIILHGIQPITDKILGVVYKVLPKNALHFRIPSELSVNLAFIQLESSMGLLKEPVINTSIARLACFYLENFPTIPVVIDDLTMSQLDKIDVFIPSLHVFVSEVLQPRELPKPTIKGDLQQDLIDHFVQNNDVVENQFKHCLATLLLAALGNFKTSDNGMIGSLYKQVKHFHTTLEESLRRYIVELLIQINQGKHGKNEVDRFSLIAQGLQLGLKLNDDKVILKVGMNFVEEFIIDSQDDSTTISNNMITSTSGYSWTTCDLTRIPIVDRKTKIDELGSFKYLYGEQNAPIVDTLRHVIDYCYISGNRIYTGQF</sequence>
<dbReference type="RefSeq" id="XP_003867131.1">
    <property type="nucleotide sequence ID" value="XM_003867083.1"/>
</dbReference>
<evidence type="ECO:0000313" key="3">
    <source>
        <dbReference type="Proteomes" id="UP000005018"/>
    </source>
</evidence>
<protein>
    <recommendedName>
        <fullName evidence="1">Transcription factor IIIC 90kDa subunit N-terminal domain-containing protein</fullName>
    </recommendedName>
</protein>
<dbReference type="eggNOG" id="ENOG502RQMY">
    <property type="taxonomic scope" value="Eukaryota"/>
</dbReference>
<evidence type="ECO:0000259" key="1">
    <source>
        <dbReference type="Pfam" id="PF12657"/>
    </source>
</evidence>
<dbReference type="OrthoDB" id="6021743at2759"/>
<dbReference type="KEGG" id="cot:CORT_0A13100"/>
<dbReference type="GeneID" id="14537004"/>
<dbReference type="SUPFAM" id="SSF50978">
    <property type="entry name" value="WD40 repeat-like"/>
    <property type="match status" value="1"/>
</dbReference>
<dbReference type="InterPro" id="IPR024761">
    <property type="entry name" value="TFIIIC_delta_N"/>
</dbReference>